<sequence length="120" mass="12768">MGLMVAVGCHAYTHKKVFVKYFSQKLRMPMLVGLIAGVGLFALSFNDNYAAGEMFDAAVDAKLVSVAGVFGVTEQDAQAALEAAGLTVNSDQTLSDIAEHNNADVYDVIDVLVAMKHASR</sequence>
<feature type="transmembrane region" description="Helical" evidence="1">
    <location>
        <begin position="26"/>
        <end position="45"/>
    </location>
</feature>
<name>A0A090QP33_9GAMM</name>
<reference evidence="2 3" key="1">
    <citation type="journal article" date="2014" name="Genome Announc.">
        <title>Draft Genome Sequences of Two Vibrionaceae Species, Vibrio ponticus C121 and Photobacterium aphoticum C119, Isolated as Coral Reef Microbiota.</title>
        <authorList>
            <person name="Al-saari N."/>
            <person name="Meirelles P.M."/>
            <person name="Mino S."/>
            <person name="Suda W."/>
            <person name="Oshima K."/>
            <person name="Hattori M."/>
            <person name="Ohkuma M."/>
            <person name="Thompson F.L."/>
            <person name="Gomez-Gil B."/>
            <person name="Sawabe T."/>
            <person name="Sawabe T."/>
        </authorList>
    </citation>
    <scope>NUCLEOTIDE SEQUENCE [LARGE SCALE GENOMIC DNA]</scope>
    <source>
        <strain evidence="2 3">JCM 19237</strain>
    </source>
</reference>
<organism evidence="2 3">
    <name type="scientific">Photobacterium aphoticum</name>
    <dbReference type="NCBI Taxonomy" id="754436"/>
    <lineage>
        <taxon>Bacteria</taxon>
        <taxon>Pseudomonadati</taxon>
        <taxon>Pseudomonadota</taxon>
        <taxon>Gammaproteobacteria</taxon>
        <taxon>Vibrionales</taxon>
        <taxon>Vibrionaceae</taxon>
        <taxon>Photobacterium</taxon>
    </lineage>
</organism>
<evidence type="ECO:0000313" key="2">
    <source>
        <dbReference type="EMBL" id="GAL04686.1"/>
    </source>
</evidence>
<protein>
    <submittedName>
        <fullName evidence="2">Uncharacterized protein</fullName>
    </submittedName>
</protein>
<dbReference type="EMBL" id="BBMN01000005">
    <property type="protein sequence ID" value="GAL04686.1"/>
    <property type="molecule type" value="Genomic_DNA"/>
</dbReference>
<comment type="caution">
    <text evidence="2">The sequence shown here is derived from an EMBL/GenBank/DDBJ whole genome shotgun (WGS) entry which is preliminary data.</text>
</comment>
<keyword evidence="1" id="KW-1133">Transmembrane helix</keyword>
<evidence type="ECO:0000256" key="1">
    <source>
        <dbReference type="SAM" id="Phobius"/>
    </source>
</evidence>
<evidence type="ECO:0000313" key="3">
    <source>
        <dbReference type="Proteomes" id="UP000029227"/>
    </source>
</evidence>
<dbReference type="Proteomes" id="UP000029227">
    <property type="component" value="Unassembled WGS sequence"/>
</dbReference>
<gene>
    <name evidence="2" type="ORF">JCM19237_4052</name>
</gene>
<keyword evidence="1" id="KW-0472">Membrane</keyword>
<proteinExistence type="predicted"/>
<accession>A0A090QP33</accession>
<dbReference type="AlphaFoldDB" id="A0A090QP33"/>
<keyword evidence="1" id="KW-0812">Transmembrane</keyword>